<proteinExistence type="predicted"/>
<dbReference type="InterPro" id="IPR026444">
    <property type="entry name" value="Secre_tail"/>
</dbReference>
<dbReference type="Proteomes" id="UP000765802">
    <property type="component" value="Unassembled WGS sequence"/>
</dbReference>
<evidence type="ECO:0000313" key="3">
    <source>
        <dbReference type="Proteomes" id="UP000765802"/>
    </source>
</evidence>
<protein>
    <recommendedName>
        <fullName evidence="1">Secretion system C-terminal sorting domain-containing protein</fullName>
    </recommendedName>
</protein>
<feature type="domain" description="Secretion system C-terminal sorting" evidence="1">
    <location>
        <begin position="126"/>
        <end position="195"/>
    </location>
</feature>
<evidence type="ECO:0000313" key="2">
    <source>
        <dbReference type="EMBL" id="MBC6491520.1"/>
    </source>
</evidence>
<organism evidence="2 3">
    <name type="scientific">Flavihumibacter stibioxidans</name>
    <dbReference type="NCBI Taxonomy" id="1834163"/>
    <lineage>
        <taxon>Bacteria</taxon>
        <taxon>Pseudomonadati</taxon>
        <taxon>Bacteroidota</taxon>
        <taxon>Chitinophagia</taxon>
        <taxon>Chitinophagales</taxon>
        <taxon>Chitinophagaceae</taxon>
        <taxon>Flavihumibacter</taxon>
    </lineage>
</organism>
<dbReference type="Gene3D" id="2.60.40.10">
    <property type="entry name" value="Immunoglobulins"/>
    <property type="match status" value="1"/>
</dbReference>
<gene>
    <name evidence="2" type="ORF">BC349_10775</name>
</gene>
<dbReference type="NCBIfam" id="TIGR04183">
    <property type="entry name" value="Por_Secre_tail"/>
    <property type="match status" value="1"/>
</dbReference>
<keyword evidence="3" id="KW-1185">Reference proteome</keyword>
<evidence type="ECO:0000259" key="1">
    <source>
        <dbReference type="Pfam" id="PF18962"/>
    </source>
</evidence>
<dbReference type="EMBL" id="MBUA01000012">
    <property type="protein sequence ID" value="MBC6491520.1"/>
    <property type="molecule type" value="Genomic_DNA"/>
</dbReference>
<dbReference type="Pfam" id="PF18962">
    <property type="entry name" value="Por_Secre_tail"/>
    <property type="match status" value="1"/>
</dbReference>
<name>A0ABR7M918_9BACT</name>
<accession>A0ABR7M918</accession>
<dbReference type="InterPro" id="IPR013783">
    <property type="entry name" value="Ig-like_fold"/>
</dbReference>
<sequence length="202" mass="22335">MSVDVTGFSGFIVHGSLAPLPLRLLSFQAARLQQNVVLNWRTTAETGVSHFEIERSVDGHKFLPVGQVPALNVTGDQNYRYSDLNAINLAAGNTIYYRLRMVDIDHRYTYSPVRRVALEGTAAISVYPNPVGSTLTVQMPLHRTGSTGIRLVDLQGRIIKNWNFPGTSGLLHLDVQEVPSGLYQLEISQGAGERKSYKVIKL</sequence>
<comment type="caution">
    <text evidence="2">The sequence shown here is derived from an EMBL/GenBank/DDBJ whole genome shotgun (WGS) entry which is preliminary data.</text>
</comment>
<reference evidence="2 3" key="1">
    <citation type="submission" date="2016-07" db="EMBL/GenBank/DDBJ databases">
        <title>Genome analysis of Flavihumibacter stibioxidans YS-17.</title>
        <authorList>
            <person name="Shi K."/>
            <person name="Han Y."/>
            <person name="Wang G."/>
        </authorList>
    </citation>
    <scope>NUCLEOTIDE SEQUENCE [LARGE SCALE GENOMIC DNA]</scope>
    <source>
        <strain evidence="2 3">YS-17</strain>
    </source>
</reference>